<feature type="binding site" evidence="9">
    <location>
        <position position="97"/>
    </location>
    <ligand>
        <name>Zn(2+)</name>
        <dbReference type="ChEBI" id="CHEBI:29105"/>
    </ligand>
</feature>
<name>A0A4R3KKH9_9BACI</name>
<evidence type="ECO:0000256" key="4">
    <source>
        <dbReference type="ARBA" id="ARBA00022491"/>
    </source>
</evidence>
<dbReference type="OrthoDB" id="8659436at2"/>
<keyword evidence="8" id="KW-0804">Transcription</keyword>
<evidence type="ECO:0000256" key="10">
    <source>
        <dbReference type="PIRSR" id="PIRSR602481-2"/>
    </source>
</evidence>
<evidence type="ECO:0000256" key="3">
    <source>
        <dbReference type="ARBA" id="ARBA00022490"/>
    </source>
</evidence>
<protein>
    <submittedName>
        <fullName evidence="11">Fur family zinc uptake regulator</fullName>
    </submittedName>
</protein>
<comment type="similarity">
    <text evidence="2">Belongs to the Fur family.</text>
</comment>
<evidence type="ECO:0000313" key="12">
    <source>
        <dbReference type="Proteomes" id="UP000295788"/>
    </source>
</evidence>
<sequence>MNVEEILENLKKKGYKMTEQRREIIQSILNQDRYVSAKEILNQVQNRFPGVSFDTIYRNLSILSDLDLVEETQLDGEAKYRVSCVEDHHHHLVCTKCGKTFVMPECPMDLLQGLAGDFKVTGHTFEIYGLCKDCQEEKKDS</sequence>
<dbReference type="GO" id="GO:0003700">
    <property type="term" value="F:DNA-binding transcription factor activity"/>
    <property type="evidence" value="ECO:0007669"/>
    <property type="project" value="InterPro"/>
</dbReference>
<dbReference type="PANTHER" id="PTHR33202:SF1">
    <property type="entry name" value="FERRIC UPTAKE REGULATION PROTEIN"/>
    <property type="match status" value="1"/>
</dbReference>
<dbReference type="GO" id="GO:0008270">
    <property type="term" value="F:zinc ion binding"/>
    <property type="evidence" value="ECO:0007669"/>
    <property type="project" value="TreeGrafter"/>
</dbReference>
<dbReference type="GO" id="GO:0045892">
    <property type="term" value="P:negative regulation of DNA-templated transcription"/>
    <property type="evidence" value="ECO:0007669"/>
    <property type="project" value="TreeGrafter"/>
</dbReference>
<dbReference type="Pfam" id="PF01475">
    <property type="entry name" value="FUR"/>
    <property type="match status" value="1"/>
</dbReference>
<keyword evidence="10" id="KW-0408">Iron</keyword>
<reference evidence="11 12" key="1">
    <citation type="submission" date="2019-03" db="EMBL/GenBank/DDBJ databases">
        <title>Genomic Encyclopedia of Type Strains, Phase IV (KMG-IV): sequencing the most valuable type-strain genomes for metagenomic binning, comparative biology and taxonomic classification.</title>
        <authorList>
            <person name="Goeker M."/>
        </authorList>
    </citation>
    <scope>NUCLEOTIDE SEQUENCE [LARGE SCALE GENOMIC DNA]</scope>
    <source>
        <strain evidence="11 12">DSM 23802</strain>
    </source>
</reference>
<organism evidence="11 12">
    <name type="scientific">Tepidibacillus fermentans</name>
    <dbReference type="NCBI Taxonomy" id="1281767"/>
    <lineage>
        <taxon>Bacteria</taxon>
        <taxon>Bacillati</taxon>
        <taxon>Bacillota</taxon>
        <taxon>Bacilli</taxon>
        <taxon>Bacillales</taxon>
        <taxon>Bacillaceae</taxon>
        <taxon>Tepidibacillus</taxon>
    </lineage>
</organism>
<keyword evidence="5 9" id="KW-0862">Zinc</keyword>
<feature type="binding site" evidence="9">
    <location>
        <position position="134"/>
    </location>
    <ligand>
        <name>Zn(2+)</name>
        <dbReference type="ChEBI" id="CHEBI:29105"/>
    </ligand>
</feature>
<dbReference type="CDD" id="cd07153">
    <property type="entry name" value="Fur_like"/>
    <property type="match status" value="1"/>
</dbReference>
<dbReference type="EMBL" id="SMAB01000006">
    <property type="protein sequence ID" value="TCS83220.1"/>
    <property type="molecule type" value="Genomic_DNA"/>
</dbReference>
<dbReference type="InterPro" id="IPR043135">
    <property type="entry name" value="Fur_C"/>
</dbReference>
<accession>A0A4R3KKH9</accession>
<dbReference type="PANTHER" id="PTHR33202">
    <property type="entry name" value="ZINC UPTAKE REGULATION PROTEIN"/>
    <property type="match status" value="1"/>
</dbReference>
<dbReference type="InterPro" id="IPR002481">
    <property type="entry name" value="FUR"/>
</dbReference>
<comment type="subcellular location">
    <subcellularLocation>
        <location evidence="1">Cytoplasm</location>
    </subcellularLocation>
</comment>
<dbReference type="AlphaFoldDB" id="A0A4R3KKH9"/>
<dbReference type="InterPro" id="IPR036388">
    <property type="entry name" value="WH-like_DNA-bd_sf"/>
</dbReference>
<feature type="binding site" evidence="9">
    <location>
        <position position="131"/>
    </location>
    <ligand>
        <name>Zn(2+)</name>
        <dbReference type="ChEBI" id="CHEBI:29105"/>
    </ligand>
</feature>
<feature type="binding site" evidence="9">
    <location>
        <position position="94"/>
    </location>
    <ligand>
        <name>Zn(2+)</name>
        <dbReference type="ChEBI" id="CHEBI:29105"/>
    </ligand>
</feature>
<evidence type="ECO:0000256" key="9">
    <source>
        <dbReference type="PIRSR" id="PIRSR602481-1"/>
    </source>
</evidence>
<dbReference type="GO" id="GO:0005737">
    <property type="term" value="C:cytoplasm"/>
    <property type="evidence" value="ECO:0007669"/>
    <property type="project" value="UniProtKB-SubCell"/>
</dbReference>
<evidence type="ECO:0000256" key="6">
    <source>
        <dbReference type="ARBA" id="ARBA00023015"/>
    </source>
</evidence>
<dbReference type="GO" id="GO:1900376">
    <property type="term" value="P:regulation of secondary metabolite biosynthetic process"/>
    <property type="evidence" value="ECO:0007669"/>
    <property type="project" value="TreeGrafter"/>
</dbReference>
<evidence type="ECO:0000256" key="2">
    <source>
        <dbReference type="ARBA" id="ARBA00007957"/>
    </source>
</evidence>
<evidence type="ECO:0000256" key="5">
    <source>
        <dbReference type="ARBA" id="ARBA00022833"/>
    </source>
</evidence>
<evidence type="ECO:0000313" key="11">
    <source>
        <dbReference type="EMBL" id="TCS83220.1"/>
    </source>
</evidence>
<evidence type="ECO:0000256" key="1">
    <source>
        <dbReference type="ARBA" id="ARBA00004496"/>
    </source>
</evidence>
<keyword evidence="6" id="KW-0805">Transcription regulation</keyword>
<comment type="cofactor">
    <cofactor evidence="9">
        <name>Zn(2+)</name>
        <dbReference type="ChEBI" id="CHEBI:29105"/>
    </cofactor>
    <text evidence="9">Binds 1 zinc ion per subunit.</text>
</comment>
<keyword evidence="12" id="KW-1185">Reference proteome</keyword>
<keyword evidence="7" id="KW-0238">DNA-binding</keyword>
<comment type="caution">
    <text evidence="11">The sequence shown here is derived from an EMBL/GenBank/DDBJ whole genome shotgun (WGS) entry which is preliminary data.</text>
</comment>
<dbReference type="Gene3D" id="3.30.1490.190">
    <property type="match status" value="1"/>
</dbReference>
<keyword evidence="9" id="KW-0479">Metal-binding</keyword>
<keyword evidence="3" id="KW-0963">Cytoplasm</keyword>
<feature type="binding site" evidence="10">
    <location>
        <position position="88"/>
    </location>
    <ligand>
        <name>Fe cation</name>
        <dbReference type="ChEBI" id="CHEBI:24875"/>
    </ligand>
</feature>
<feature type="binding site" evidence="10">
    <location>
        <position position="123"/>
    </location>
    <ligand>
        <name>Fe cation</name>
        <dbReference type="ChEBI" id="CHEBI:24875"/>
    </ligand>
</feature>
<comment type="cofactor">
    <cofactor evidence="10">
        <name>Mn(2+)</name>
        <dbReference type="ChEBI" id="CHEBI:29035"/>
    </cofactor>
    <cofactor evidence="10">
        <name>Fe(2+)</name>
        <dbReference type="ChEBI" id="CHEBI:29033"/>
    </cofactor>
    <text evidence="10">Binds 1 Mn(2+) or Fe(2+) ion per subunit.</text>
</comment>
<evidence type="ECO:0000256" key="7">
    <source>
        <dbReference type="ARBA" id="ARBA00023125"/>
    </source>
</evidence>
<evidence type="ECO:0000256" key="8">
    <source>
        <dbReference type="ARBA" id="ARBA00023163"/>
    </source>
</evidence>
<proteinExistence type="inferred from homology"/>
<dbReference type="Proteomes" id="UP000295788">
    <property type="component" value="Unassembled WGS sequence"/>
</dbReference>
<keyword evidence="4" id="KW-0678">Repressor</keyword>
<gene>
    <name evidence="11" type="ORF">EDD72_106149</name>
</gene>
<dbReference type="GO" id="GO:0000976">
    <property type="term" value="F:transcription cis-regulatory region binding"/>
    <property type="evidence" value="ECO:0007669"/>
    <property type="project" value="TreeGrafter"/>
</dbReference>
<dbReference type="Gene3D" id="1.10.10.10">
    <property type="entry name" value="Winged helix-like DNA-binding domain superfamily/Winged helix DNA-binding domain"/>
    <property type="match status" value="1"/>
</dbReference>
<dbReference type="InterPro" id="IPR036390">
    <property type="entry name" value="WH_DNA-bd_sf"/>
</dbReference>
<dbReference type="SUPFAM" id="SSF46785">
    <property type="entry name" value="Winged helix' DNA-binding domain"/>
    <property type="match status" value="1"/>
</dbReference>